<feature type="compositionally biased region" description="Polar residues" evidence="1">
    <location>
        <begin position="16"/>
        <end position="25"/>
    </location>
</feature>
<proteinExistence type="predicted"/>
<evidence type="ECO:0000313" key="2">
    <source>
        <dbReference type="EMBL" id="CAE0768689.1"/>
    </source>
</evidence>
<feature type="region of interest" description="Disordered" evidence="1">
    <location>
        <begin position="1"/>
        <end position="26"/>
    </location>
</feature>
<dbReference type="SUPFAM" id="SSF53448">
    <property type="entry name" value="Nucleotide-diphospho-sugar transferases"/>
    <property type="match status" value="1"/>
</dbReference>
<sequence length="750" mass="83975">MEQWAHKRLRHPHSGSVDSLRSDGSSGRCASLPRFTLQTLSMGAVSSHLWHHESEIESYCNIIRPSDAVLYLGGNVGFGCVAVDQLLKDPRRHVCAEPNPELWGLLNMNRNSTSSRFSILPAVVSGTPGNIFLEVYRSDNRRMGSTDKRAEDIADPMWYHRHGHGILPVRKASLAAAEALLPNNESFSVVVSDCDACGCRFFDEYPGLLLKLRAVIVRADGNHAECFVSLERRLRAAGFEFVGCPGTPQRNWVRPLALSLRRSRRLPEVLWDNSTCGSRLQAFSADEVGLFFDALNSSKLFLRGQIEATGAGDDAGRNAPNSSGGIGGGIGGGRGGRGGGSGPTAASFWASYLPQPSTPPREVERRVLVHTYWYGPFGSRPALGVKSVLVTQDSNRFQPVVWVDAHAYRQGGESVASISADLLELENHGAKSICINIHVYAAKCVLCCYGGRGLRFFEFQNFQVRYFHYAREVIGTPLEGKWDNIYEQDPKRRWWPALRTASDVVRYILLYKYGGLWIDADVMLLKRIEVLMPFEFAYPWSKRPPLGKPENHTLNGAMLRLFANSRAATDMISRVASEHIPFGLWGLTPMRDDTRHEDLYIVDVDRFDPLWKHETYFGTPTRNVLIHGDKVLNETRPETTRFDWFLMSNSTVRRAGLQTIVDAGALAYHWHNRWELNAQLGSAHRLFEDFFDCALAGPCAALAAALRNGENFDVKAFVAAQSNFWSKKYWSTDRRVHHDNAQRSDGESVR</sequence>
<dbReference type="SUPFAM" id="SSF53335">
    <property type="entry name" value="S-adenosyl-L-methionine-dependent methyltransferases"/>
    <property type="match status" value="1"/>
</dbReference>
<dbReference type="Pfam" id="PF04488">
    <property type="entry name" value="Gly_transf_sug"/>
    <property type="match status" value="1"/>
</dbReference>
<dbReference type="Gene3D" id="3.90.550.20">
    <property type="match status" value="1"/>
</dbReference>
<accession>A0A7S4F2U2</accession>
<organism evidence="2">
    <name type="scientific">Chrysotila carterae</name>
    <name type="common">Marine alga</name>
    <name type="synonym">Syracosphaera carterae</name>
    <dbReference type="NCBI Taxonomy" id="13221"/>
    <lineage>
        <taxon>Eukaryota</taxon>
        <taxon>Haptista</taxon>
        <taxon>Haptophyta</taxon>
        <taxon>Prymnesiophyceae</taxon>
        <taxon>Isochrysidales</taxon>
        <taxon>Isochrysidaceae</taxon>
        <taxon>Chrysotila</taxon>
    </lineage>
</organism>
<reference evidence="2" key="1">
    <citation type="submission" date="2021-01" db="EMBL/GenBank/DDBJ databases">
        <authorList>
            <person name="Corre E."/>
            <person name="Pelletier E."/>
            <person name="Niang G."/>
            <person name="Scheremetjew M."/>
            <person name="Finn R."/>
            <person name="Kale V."/>
            <person name="Holt S."/>
            <person name="Cochrane G."/>
            <person name="Meng A."/>
            <person name="Brown T."/>
            <person name="Cohen L."/>
        </authorList>
    </citation>
    <scope>NUCLEOTIDE SEQUENCE</scope>
    <source>
        <strain evidence="2">CCMP645</strain>
    </source>
</reference>
<protein>
    <submittedName>
        <fullName evidence="2">Uncharacterized protein</fullName>
    </submittedName>
</protein>
<evidence type="ECO:0000256" key="1">
    <source>
        <dbReference type="SAM" id="MobiDB-lite"/>
    </source>
</evidence>
<dbReference type="AlphaFoldDB" id="A0A7S4F2U2"/>
<name>A0A7S4F2U2_CHRCT</name>
<feature type="compositionally biased region" description="Gly residues" evidence="1">
    <location>
        <begin position="324"/>
        <end position="342"/>
    </location>
</feature>
<feature type="compositionally biased region" description="Basic residues" evidence="1">
    <location>
        <begin position="1"/>
        <end position="13"/>
    </location>
</feature>
<dbReference type="InterPro" id="IPR007577">
    <property type="entry name" value="GlycoTrfase_DXD_sugar-bd_CS"/>
</dbReference>
<dbReference type="InterPro" id="IPR029063">
    <property type="entry name" value="SAM-dependent_MTases_sf"/>
</dbReference>
<dbReference type="InterPro" id="IPR029044">
    <property type="entry name" value="Nucleotide-diphossugar_trans"/>
</dbReference>
<gene>
    <name evidence="2" type="ORF">PCAR00345_LOCUS21301</name>
</gene>
<feature type="region of interest" description="Disordered" evidence="1">
    <location>
        <begin position="311"/>
        <end position="342"/>
    </location>
</feature>
<dbReference type="EMBL" id="HBIZ01033438">
    <property type="protein sequence ID" value="CAE0768689.1"/>
    <property type="molecule type" value="Transcribed_RNA"/>
</dbReference>